<evidence type="ECO:0000313" key="1">
    <source>
        <dbReference type="EMBL" id="MBE8723690.1"/>
    </source>
</evidence>
<dbReference type="RefSeq" id="WP_193844741.1">
    <property type="nucleotide sequence ID" value="NZ_PRDM01000001.1"/>
</dbReference>
<dbReference type="Proteomes" id="UP000640614">
    <property type="component" value="Unassembled WGS sequence"/>
</dbReference>
<sequence>MKILKILFVVTIFASLSYKKDNAVLTNDKAFETPEEVAAYTFEVLKNIDKKTNEEFLEQVITYNELKDLAHNPDAKLGDILKSKLESVSERAFTDTSIRDFNDIKKTGKTYYIDWSSITFSEFKHSVVEVDNMKGLKLKTYFKNKDGAIYFVNSLSFYDGKGYRIIKFAEIVPTFNNIKRD</sequence>
<organism evidence="1 2">
    <name type="scientific">Flavobacterium hungaricum</name>
    <dbReference type="NCBI Taxonomy" id="2082725"/>
    <lineage>
        <taxon>Bacteria</taxon>
        <taxon>Pseudomonadati</taxon>
        <taxon>Bacteroidota</taxon>
        <taxon>Flavobacteriia</taxon>
        <taxon>Flavobacteriales</taxon>
        <taxon>Flavobacteriaceae</taxon>
        <taxon>Flavobacterium</taxon>
    </lineage>
</organism>
<evidence type="ECO:0000313" key="2">
    <source>
        <dbReference type="Proteomes" id="UP000640614"/>
    </source>
</evidence>
<gene>
    <name evidence="1" type="ORF">C4F50_01945</name>
</gene>
<name>A0ABR9TEC1_9FLAO</name>
<keyword evidence="2" id="KW-1185">Reference proteome</keyword>
<comment type="caution">
    <text evidence="1">The sequence shown here is derived from an EMBL/GenBank/DDBJ whole genome shotgun (WGS) entry which is preliminary data.</text>
</comment>
<proteinExistence type="predicted"/>
<reference evidence="1 2" key="1">
    <citation type="submission" date="2018-07" db="EMBL/GenBank/DDBJ databases">
        <title>Genome assembly of strain KB82.</title>
        <authorList>
            <person name="Kukolya J."/>
            <person name="Horvath B."/>
            <person name="Nagy I."/>
            <person name="Toth A."/>
        </authorList>
    </citation>
    <scope>NUCLEOTIDE SEQUENCE [LARGE SCALE GENOMIC DNA]</scope>
    <source>
        <strain evidence="1 2">Kb82</strain>
    </source>
</reference>
<dbReference type="EMBL" id="PRDM01000001">
    <property type="protein sequence ID" value="MBE8723690.1"/>
    <property type="molecule type" value="Genomic_DNA"/>
</dbReference>
<accession>A0ABR9TEC1</accession>
<evidence type="ECO:0008006" key="3">
    <source>
        <dbReference type="Google" id="ProtNLM"/>
    </source>
</evidence>
<protein>
    <recommendedName>
        <fullName evidence="3">DUF3828 domain-containing protein</fullName>
    </recommendedName>
</protein>